<accession>A0A9P6CSY5</accession>
<feature type="compositionally biased region" description="Polar residues" evidence="1">
    <location>
        <begin position="561"/>
        <end position="589"/>
    </location>
</feature>
<name>A0A9P6CSY5_9AGAR</name>
<reference evidence="2" key="1">
    <citation type="submission" date="2020-11" db="EMBL/GenBank/DDBJ databases">
        <authorList>
            <consortium name="DOE Joint Genome Institute"/>
            <person name="Ahrendt S."/>
            <person name="Riley R."/>
            <person name="Andreopoulos W."/>
            <person name="Labutti K."/>
            <person name="Pangilinan J."/>
            <person name="Ruiz-Duenas F.J."/>
            <person name="Barrasa J.M."/>
            <person name="Sanchez-Garcia M."/>
            <person name="Camarero S."/>
            <person name="Miyauchi S."/>
            <person name="Serrano A."/>
            <person name="Linde D."/>
            <person name="Babiker R."/>
            <person name="Drula E."/>
            <person name="Ayuso-Fernandez I."/>
            <person name="Pacheco R."/>
            <person name="Padilla G."/>
            <person name="Ferreira P."/>
            <person name="Barriuso J."/>
            <person name="Kellner H."/>
            <person name="Castanera R."/>
            <person name="Alfaro M."/>
            <person name="Ramirez L."/>
            <person name="Pisabarro A.G."/>
            <person name="Kuo A."/>
            <person name="Tritt A."/>
            <person name="Lipzen A."/>
            <person name="He G."/>
            <person name="Yan M."/>
            <person name="Ng V."/>
            <person name="Cullen D."/>
            <person name="Martin F."/>
            <person name="Rosso M.-N."/>
            <person name="Henrissat B."/>
            <person name="Hibbett D."/>
            <person name="Martinez A.T."/>
            <person name="Grigoriev I.V."/>
        </authorList>
    </citation>
    <scope>NUCLEOTIDE SEQUENCE</scope>
    <source>
        <strain evidence="2">CIRM-BRFM 674</strain>
    </source>
</reference>
<sequence>MSSGYRLHKTSGEQHSPIAKKMPGKSWTSDEQAVFLNSLLAEYVSAKSTKKYGPFWSKLRDLWFARWPEHKVTYPDKDVTELTTDERQRVTLDMNKRVAKLQSWYRWKTNPSSKTAQGRGRKSSSLLNMTCKRTHTLKASEMYVKLHGDEKVKPRVMEVDGIEDYTPGRRMALTNRLGKELLELEDDDFKEGIQQEVERTRQEAHNDDYENWTPEQVLSAVEDIPRILAEALEILSDRTGWSFSVLMGAEDIRRRHARPEASSSTTEDDHTPSERASSSSGNTPPPPATNAPSQTVCNASGSQAGSRDTDRNEAESRTRGVHSGDTKQNDQMWQAPIGAVSMSTTEEVGVGEGQGGIVGKGMTLASDSSLTFRPGSWDQGDGLFGGFQSYQHNQWAQTQNLSQQDLSLDFDQANGWDFVQQPTPYPQGIAFPSQYADFNVLITFTGTNGGSRPMLFLDDNGNRGASSSFPPLNHFPNSSYQNPSFSGNFSTPWNVGAAIDFGISHDFGDTILGPIPAIYDCSISQLAATGAVTPSPSSPLDNASNSVANGSSASARIPANASEQSPRVPNDASNPAPSTDAPSNASMTIPSPDVAHNPSILEERTSLSSNTNILSNSSGKILPYPKSLELL</sequence>
<evidence type="ECO:0000313" key="3">
    <source>
        <dbReference type="Proteomes" id="UP000807469"/>
    </source>
</evidence>
<gene>
    <name evidence="2" type="ORF">BDN70DRAFT_901249</name>
</gene>
<feature type="compositionally biased region" description="Basic and acidic residues" evidence="1">
    <location>
        <begin position="307"/>
        <end position="328"/>
    </location>
</feature>
<feature type="region of interest" description="Disordered" evidence="1">
    <location>
        <begin position="254"/>
        <end position="333"/>
    </location>
</feature>
<protein>
    <submittedName>
        <fullName evidence="2">Uncharacterized protein</fullName>
    </submittedName>
</protein>
<evidence type="ECO:0000313" key="2">
    <source>
        <dbReference type="EMBL" id="KAF9471564.1"/>
    </source>
</evidence>
<organism evidence="2 3">
    <name type="scientific">Pholiota conissans</name>
    <dbReference type="NCBI Taxonomy" id="109636"/>
    <lineage>
        <taxon>Eukaryota</taxon>
        <taxon>Fungi</taxon>
        <taxon>Dikarya</taxon>
        <taxon>Basidiomycota</taxon>
        <taxon>Agaricomycotina</taxon>
        <taxon>Agaricomycetes</taxon>
        <taxon>Agaricomycetidae</taxon>
        <taxon>Agaricales</taxon>
        <taxon>Agaricineae</taxon>
        <taxon>Strophariaceae</taxon>
        <taxon>Pholiota</taxon>
    </lineage>
</organism>
<evidence type="ECO:0000256" key="1">
    <source>
        <dbReference type="SAM" id="MobiDB-lite"/>
    </source>
</evidence>
<feature type="compositionally biased region" description="Polar residues" evidence="1">
    <location>
        <begin position="294"/>
        <end position="306"/>
    </location>
</feature>
<proteinExistence type="predicted"/>
<feature type="compositionally biased region" description="Low complexity" evidence="1">
    <location>
        <begin position="606"/>
        <end position="618"/>
    </location>
</feature>
<dbReference type="Proteomes" id="UP000807469">
    <property type="component" value="Unassembled WGS sequence"/>
</dbReference>
<dbReference type="AlphaFoldDB" id="A0A9P6CSY5"/>
<dbReference type="OrthoDB" id="2683861at2759"/>
<keyword evidence="3" id="KW-1185">Reference proteome</keyword>
<feature type="region of interest" description="Disordered" evidence="1">
    <location>
        <begin position="530"/>
        <end position="619"/>
    </location>
</feature>
<feature type="compositionally biased region" description="Polar residues" evidence="1">
    <location>
        <begin position="530"/>
        <end position="541"/>
    </location>
</feature>
<dbReference type="EMBL" id="MU155662">
    <property type="protein sequence ID" value="KAF9471564.1"/>
    <property type="molecule type" value="Genomic_DNA"/>
</dbReference>
<feature type="region of interest" description="Disordered" evidence="1">
    <location>
        <begin position="1"/>
        <end position="24"/>
    </location>
</feature>
<feature type="compositionally biased region" description="Low complexity" evidence="1">
    <location>
        <begin position="542"/>
        <end position="555"/>
    </location>
</feature>
<comment type="caution">
    <text evidence="2">The sequence shown here is derived from an EMBL/GenBank/DDBJ whole genome shotgun (WGS) entry which is preliminary data.</text>
</comment>